<dbReference type="GO" id="GO:0015134">
    <property type="term" value="F:hexuronate transmembrane transporter activity"/>
    <property type="evidence" value="ECO:0007669"/>
    <property type="project" value="TreeGrafter"/>
</dbReference>
<geneLocation type="plasmid" evidence="7 8">
    <name>pFA3</name>
</geneLocation>
<feature type="transmembrane region" description="Helical" evidence="5">
    <location>
        <begin position="251"/>
        <end position="274"/>
    </location>
</feature>
<evidence type="ECO:0000256" key="2">
    <source>
        <dbReference type="ARBA" id="ARBA00022692"/>
    </source>
</evidence>
<proteinExistence type="predicted"/>
<dbReference type="PROSITE" id="PS50850">
    <property type="entry name" value="MFS"/>
    <property type="match status" value="1"/>
</dbReference>
<keyword evidence="4 5" id="KW-0472">Membrane</keyword>
<evidence type="ECO:0000313" key="7">
    <source>
        <dbReference type="EMBL" id="BDD12139.1"/>
    </source>
</evidence>
<feature type="transmembrane region" description="Helical" evidence="5">
    <location>
        <begin position="182"/>
        <end position="201"/>
    </location>
</feature>
<dbReference type="GO" id="GO:0016020">
    <property type="term" value="C:membrane"/>
    <property type="evidence" value="ECO:0007669"/>
    <property type="project" value="UniProtKB-SubCell"/>
</dbReference>
<dbReference type="InterPro" id="IPR011701">
    <property type="entry name" value="MFS"/>
</dbReference>
<feature type="transmembrane region" description="Helical" evidence="5">
    <location>
        <begin position="64"/>
        <end position="83"/>
    </location>
</feature>
<feature type="transmembrane region" description="Helical" evidence="5">
    <location>
        <begin position="346"/>
        <end position="366"/>
    </location>
</feature>
<feature type="transmembrane region" description="Helical" evidence="5">
    <location>
        <begin position="90"/>
        <end position="109"/>
    </location>
</feature>
<keyword evidence="8" id="KW-1185">Reference proteome</keyword>
<feature type="transmembrane region" description="Helical" evidence="5">
    <location>
        <begin position="378"/>
        <end position="400"/>
    </location>
</feature>
<feature type="transmembrane region" description="Helical" evidence="5">
    <location>
        <begin position="154"/>
        <end position="176"/>
    </location>
</feature>
<dbReference type="SUPFAM" id="SSF103473">
    <property type="entry name" value="MFS general substrate transporter"/>
    <property type="match status" value="1"/>
</dbReference>
<gene>
    <name evidence="7" type="primary">exuT</name>
    <name evidence="7" type="ORF">FUAX_45710</name>
</gene>
<dbReference type="AlphaFoldDB" id="A0AAU9DCD3"/>
<feature type="transmembrane region" description="Helical" evidence="5">
    <location>
        <begin position="323"/>
        <end position="340"/>
    </location>
</feature>
<keyword evidence="3 5" id="KW-1133">Transmembrane helix</keyword>
<dbReference type="PANTHER" id="PTHR11662:SF285">
    <property type="entry name" value="HEXURONATE TRANSPORTER"/>
    <property type="match status" value="1"/>
</dbReference>
<evidence type="ECO:0000259" key="6">
    <source>
        <dbReference type="PROSITE" id="PS50850"/>
    </source>
</evidence>
<dbReference type="InterPro" id="IPR036259">
    <property type="entry name" value="MFS_trans_sf"/>
</dbReference>
<comment type="subcellular location">
    <subcellularLocation>
        <location evidence="1">Membrane</location>
        <topology evidence="1">Multi-pass membrane protein</topology>
    </subcellularLocation>
</comment>
<dbReference type="KEGG" id="fax:FUAX_45710"/>
<dbReference type="InterPro" id="IPR050382">
    <property type="entry name" value="MFS_Na/Anion_cotransporter"/>
</dbReference>
<dbReference type="Pfam" id="PF07690">
    <property type="entry name" value="MFS_1"/>
    <property type="match status" value="1"/>
</dbReference>
<dbReference type="CDD" id="cd17319">
    <property type="entry name" value="MFS_ExuT_GudP_like"/>
    <property type="match status" value="1"/>
</dbReference>
<dbReference type="InterPro" id="IPR000849">
    <property type="entry name" value="Sugar_P_transporter"/>
</dbReference>
<evidence type="ECO:0000256" key="1">
    <source>
        <dbReference type="ARBA" id="ARBA00004141"/>
    </source>
</evidence>
<evidence type="ECO:0000256" key="4">
    <source>
        <dbReference type="ARBA" id="ARBA00023136"/>
    </source>
</evidence>
<dbReference type="Gene3D" id="1.20.1250.20">
    <property type="entry name" value="MFS general substrate transporter like domains"/>
    <property type="match status" value="2"/>
</dbReference>
<keyword evidence="7" id="KW-0614">Plasmid</keyword>
<feature type="transmembrane region" description="Helical" evidence="5">
    <location>
        <begin position="286"/>
        <end position="311"/>
    </location>
</feature>
<dbReference type="PANTHER" id="PTHR11662">
    <property type="entry name" value="SOLUTE CARRIER FAMILY 17"/>
    <property type="match status" value="1"/>
</dbReference>
<evidence type="ECO:0000256" key="3">
    <source>
        <dbReference type="ARBA" id="ARBA00022989"/>
    </source>
</evidence>
<feature type="domain" description="Major facilitator superfamily (MFS) profile" evidence="6">
    <location>
        <begin position="25"/>
        <end position="438"/>
    </location>
</feature>
<accession>A0AAU9DCD3</accession>
<keyword evidence="2 5" id="KW-0812">Transmembrane</keyword>
<dbReference type="PIRSF" id="PIRSF002808">
    <property type="entry name" value="Hexose_phosphate_transp"/>
    <property type="match status" value="1"/>
</dbReference>
<dbReference type="EMBL" id="AP025317">
    <property type="protein sequence ID" value="BDD12139.1"/>
    <property type="molecule type" value="Genomic_DNA"/>
</dbReference>
<evidence type="ECO:0000256" key="5">
    <source>
        <dbReference type="SAM" id="Phobius"/>
    </source>
</evidence>
<sequence>METQNISQAPKVGVEKPAGKYRYRILAMLFAATTINYMDRSIIGVLAPTLEDIFNWTKTDYANINIAFKAAYAIGMLTMGGIIDKFGTRIGYSVSIAIWSTFGMLHALLRPAFGMIAFMGARFGLGFGEAGNFPAAVKTVAEWFPKKDRAFATGIFNAGSNVGAILAPIAVAAIVMEDGTNWQYAFLVTGAFSALWVISWLKMYKKPEEHPKVSKEELEYILQDQTDGKATEEEPATKLSWAKVLPLRQTWAFGIGKMTDAVWYFFMFWSGMFFKDTFGFEIKELGAALVLIYIVADFGSIGGGYLSKFFIERGWKLNAARKTSLLICALCIVPVVFATLTDNPWIAALLIAIASGGHQAWSANLFTMASDVMPKKATASVVGIGGMIGAVTGMAVDFALGKYLDGVGSDAYFWMFLVAGSAYLVILLIMHLINPRLTAVDENLNEVEQVV</sequence>
<dbReference type="InterPro" id="IPR020846">
    <property type="entry name" value="MFS_dom"/>
</dbReference>
<reference evidence="7 8" key="1">
    <citation type="submission" date="2021-12" db="EMBL/GenBank/DDBJ databases">
        <title>Genome sequencing of bacteria with rrn-lacking chromosome and rrn-plasmid.</title>
        <authorList>
            <person name="Anda M."/>
            <person name="Iwasaki W."/>
        </authorList>
    </citation>
    <scope>NUCLEOTIDE SEQUENCE [LARGE SCALE GENOMIC DNA]</scope>
    <source>
        <strain evidence="7 8">DSM 100852</strain>
        <plasmid evidence="7 8">pFA3</plasmid>
    </source>
</reference>
<evidence type="ECO:0000313" key="8">
    <source>
        <dbReference type="Proteomes" id="UP001348817"/>
    </source>
</evidence>
<dbReference type="Proteomes" id="UP001348817">
    <property type="component" value="Plasmid pFA3"/>
</dbReference>
<organism evidence="7 8">
    <name type="scientific">Fulvitalea axinellae</name>
    <dbReference type="NCBI Taxonomy" id="1182444"/>
    <lineage>
        <taxon>Bacteria</taxon>
        <taxon>Pseudomonadati</taxon>
        <taxon>Bacteroidota</taxon>
        <taxon>Cytophagia</taxon>
        <taxon>Cytophagales</taxon>
        <taxon>Persicobacteraceae</taxon>
        <taxon>Fulvitalea</taxon>
    </lineage>
</organism>
<name>A0AAU9DCD3_9BACT</name>
<dbReference type="RefSeq" id="WP_338395492.1">
    <property type="nucleotide sequence ID" value="NZ_AP025317.1"/>
</dbReference>
<feature type="transmembrane region" description="Helical" evidence="5">
    <location>
        <begin position="412"/>
        <end position="433"/>
    </location>
</feature>
<protein>
    <submittedName>
        <fullName evidence="7">Hexuronate transporter</fullName>
    </submittedName>
</protein>